<dbReference type="Proteomes" id="UP000195953">
    <property type="component" value="Chromosome 1"/>
</dbReference>
<feature type="domain" description="Serine aminopeptidase S33" evidence="2">
    <location>
        <begin position="50"/>
        <end position="156"/>
    </location>
</feature>
<protein>
    <submittedName>
        <fullName evidence="3 4">Hydrolase</fullName>
    </submittedName>
</protein>
<dbReference type="EMBL" id="LT853885">
    <property type="protein sequence ID" value="SMR04917.1"/>
    <property type="molecule type" value="Genomic_DNA"/>
</dbReference>
<dbReference type="GO" id="GO:0016787">
    <property type="term" value="F:hydrolase activity"/>
    <property type="evidence" value="ECO:0007669"/>
    <property type="project" value="UniProtKB-KW"/>
</dbReference>
<evidence type="ECO:0000256" key="1">
    <source>
        <dbReference type="SAM" id="SignalP"/>
    </source>
</evidence>
<organism evidence="4 6">
    <name type="scientific">Xanthomonas fragariae</name>
    <dbReference type="NCBI Taxonomy" id="48664"/>
    <lineage>
        <taxon>Bacteria</taxon>
        <taxon>Pseudomonadati</taxon>
        <taxon>Pseudomonadota</taxon>
        <taxon>Gammaproteobacteria</taxon>
        <taxon>Lysobacterales</taxon>
        <taxon>Lysobacteraceae</taxon>
        <taxon>Xanthomonas</taxon>
    </lineage>
</organism>
<evidence type="ECO:0000313" key="4">
    <source>
        <dbReference type="EMBL" id="SMR04917.1"/>
    </source>
</evidence>
<evidence type="ECO:0000259" key="2">
    <source>
        <dbReference type="Pfam" id="PF12146"/>
    </source>
</evidence>
<evidence type="ECO:0000313" key="5">
    <source>
        <dbReference type="Proteomes" id="UP000195877"/>
    </source>
</evidence>
<dbReference type="Pfam" id="PF12146">
    <property type="entry name" value="Hydrolase_4"/>
    <property type="match status" value="1"/>
</dbReference>
<evidence type="ECO:0000313" key="3">
    <source>
        <dbReference type="EMBL" id="SMQ97620.1"/>
    </source>
</evidence>
<keyword evidence="4" id="KW-0378">Hydrolase</keyword>
<keyword evidence="1" id="KW-0732">Signal</keyword>
<gene>
    <name evidence="4" type="ORF">PD5205_03643</name>
    <name evidence="3" type="ORF">PD885_00350</name>
</gene>
<dbReference type="SUPFAM" id="SSF53474">
    <property type="entry name" value="alpha/beta-Hydrolases"/>
    <property type="match status" value="1"/>
</dbReference>
<dbReference type="InterPro" id="IPR022742">
    <property type="entry name" value="Hydrolase_4"/>
</dbReference>
<name>A0A1Y6GU72_9XANT</name>
<proteinExistence type="predicted"/>
<dbReference type="Gene3D" id="3.40.50.1820">
    <property type="entry name" value="alpha/beta hydrolase"/>
    <property type="match status" value="1"/>
</dbReference>
<accession>A0A1Y6GU72</accession>
<dbReference type="EMBL" id="LT853882">
    <property type="protein sequence ID" value="SMQ97620.1"/>
    <property type="molecule type" value="Genomic_DNA"/>
</dbReference>
<dbReference type="InterPro" id="IPR029058">
    <property type="entry name" value="AB_hydrolase_fold"/>
</dbReference>
<reference evidence="4 6" key="2">
    <citation type="submission" date="2017-05" db="EMBL/GenBank/DDBJ databases">
        <authorList>
            <person name="Song R."/>
            <person name="Chenine A.L."/>
            <person name="Ruprecht R.M."/>
        </authorList>
    </citation>
    <scope>NUCLEOTIDE SEQUENCE [LARGE SCALE GENOMIC DNA]</scope>
    <source>
        <strain evidence="4">PD5205</strain>
    </source>
</reference>
<dbReference type="eggNOG" id="COG2267">
    <property type="taxonomic scope" value="Bacteria"/>
</dbReference>
<feature type="signal peptide" evidence="1">
    <location>
        <begin position="1"/>
        <end position="20"/>
    </location>
</feature>
<dbReference type="AlphaFoldDB" id="A0A1Y6GU72"/>
<sequence>MTFRITCLLLLLLVTAALQAQPHPGPGTQLSQVHADDGRTLAVWSRVPAQPRGTVLLVHGRTWSSLPNFDLQVLGEPPDSRSVLAALAQAGYAAYAVDLRGYGGTVRDPSGWNTPERAVADVCDVLVWIAHTHPGLAPSALLGYSNGARVALLMRPAWAPMLSAATTSLRRAGRALKHTQRAGCMCGVWMRAQALDRVWDQVPCMVSAHANACSACKRFTLLAA</sequence>
<evidence type="ECO:0000313" key="6">
    <source>
        <dbReference type="Proteomes" id="UP000195953"/>
    </source>
</evidence>
<keyword evidence="5" id="KW-1185">Reference proteome</keyword>
<feature type="chain" id="PRO_5030038073" evidence="1">
    <location>
        <begin position="21"/>
        <end position="224"/>
    </location>
</feature>
<reference evidence="3 5" key="1">
    <citation type="submission" date="2017-05" db="EMBL/GenBank/DDBJ databases">
        <authorList>
            <person name="Blom J."/>
        </authorList>
    </citation>
    <scope>NUCLEOTIDE SEQUENCE [LARGE SCALE GENOMIC DNA]</scope>
    <source>
        <strain evidence="3">PD885</strain>
    </source>
</reference>
<dbReference type="Proteomes" id="UP000195877">
    <property type="component" value="Chromosome 1"/>
</dbReference>